<feature type="non-terminal residue" evidence="1">
    <location>
        <position position="114"/>
    </location>
</feature>
<gene>
    <name evidence="1" type="ORF">ALEPTO_LOCUS11990</name>
</gene>
<proteinExistence type="predicted"/>
<protein>
    <submittedName>
        <fullName evidence="1">6283_t:CDS:1</fullName>
    </submittedName>
</protein>
<organism evidence="1 2">
    <name type="scientific">Ambispora leptoticha</name>
    <dbReference type="NCBI Taxonomy" id="144679"/>
    <lineage>
        <taxon>Eukaryota</taxon>
        <taxon>Fungi</taxon>
        <taxon>Fungi incertae sedis</taxon>
        <taxon>Mucoromycota</taxon>
        <taxon>Glomeromycotina</taxon>
        <taxon>Glomeromycetes</taxon>
        <taxon>Archaeosporales</taxon>
        <taxon>Ambisporaceae</taxon>
        <taxon>Ambispora</taxon>
    </lineage>
</organism>
<accession>A0A9N9I089</accession>
<name>A0A9N9I089_9GLOM</name>
<dbReference type="EMBL" id="CAJVPS010023496">
    <property type="protein sequence ID" value="CAG8713727.1"/>
    <property type="molecule type" value="Genomic_DNA"/>
</dbReference>
<sequence>INCAIANHIVPENDAIIERQLENPVQQNDKISSILYSFLDEYPDVSNDDVNVNSIIPSTSAFLVRRRLYGIPRYTARRYFTYRGFAPFRRYVYRRYNLYGKTGIYPIWTSPYNY</sequence>
<dbReference type="OrthoDB" id="10391202at2759"/>
<dbReference type="AlphaFoldDB" id="A0A9N9I089"/>
<reference evidence="1" key="1">
    <citation type="submission" date="2021-06" db="EMBL/GenBank/DDBJ databases">
        <authorList>
            <person name="Kallberg Y."/>
            <person name="Tangrot J."/>
            <person name="Rosling A."/>
        </authorList>
    </citation>
    <scope>NUCLEOTIDE SEQUENCE</scope>
    <source>
        <strain evidence="1">FL130A</strain>
    </source>
</reference>
<dbReference type="Proteomes" id="UP000789508">
    <property type="component" value="Unassembled WGS sequence"/>
</dbReference>
<comment type="caution">
    <text evidence="1">The sequence shown here is derived from an EMBL/GenBank/DDBJ whole genome shotgun (WGS) entry which is preliminary data.</text>
</comment>
<feature type="non-terminal residue" evidence="1">
    <location>
        <position position="1"/>
    </location>
</feature>
<evidence type="ECO:0000313" key="2">
    <source>
        <dbReference type="Proteomes" id="UP000789508"/>
    </source>
</evidence>
<evidence type="ECO:0000313" key="1">
    <source>
        <dbReference type="EMBL" id="CAG8713727.1"/>
    </source>
</evidence>
<keyword evidence="2" id="KW-1185">Reference proteome</keyword>